<reference evidence="3 5" key="2">
    <citation type="submission" date="2020-08" db="EMBL/GenBank/DDBJ databases">
        <title>Genomic Encyclopedia of Type Strains, Phase IV (KMG-V): Genome sequencing to study the core and pangenomes of soil and plant-associated prokaryotes.</title>
        <authorList>
            <person name="Whitman W."/>
        </authorList>
    </citation>
    <scope>NUCLEOTIDE SEQUENCE [LARGE SCALE GENOMIC DNA]</scope>
    <source>
        <strain evidence="3 5">SEMIA 4013</strain>
    </source>
</reference>
<dbReference type="GeneID" id="66513430"/>
<dbReference type="PANTHER" id="PTHR31272">
    <property type="entry name" value="CYTOCHROME C-TYPE BIOGENESIS PROTEIN HI_1454-RELATED"/>
    <property type="match status" value="1"/>
</dbReference>
<feature type="transmembrane region" description="Helical" evidence="1">
    <location>
        <begin position="121"/>
        <end position="146"/>
    </location>
</feature>
<feature type="transmembrane region" description="Helical" evidence="1">
    <location>
        <begin position="6"/>
        <end position="34"/>
    </location>
</feature>
<dbReference type="AlphaFoldDB" id="A0AAW3V5I3"/>
<geneLocation type="plasmid" evidence="2 4">
    <name>pBIL</name>
</geneLocation>
<sequence length="302" mass="32031">MGTSIFFGGSVIAAFIAGMIALFAPCCISVMLPAYFASSFQNRSKLVAMSFIFAAGVATVILPLVMGAVVLRELFVTQHTPLYLIGGSLMMGMAAFTLLGGKLQLPMPGRSATGGAGPISIYSLGMFSGVASSCCAPVLAGVIALSSVAPSAVLAAGLGGAYVFGMVAPLFVISLLWERYDWRSSRLFRSRSLTWRIGPLQRTLSASMLASGLLLAVIGIATLWTGLAYHSMPTSSHWALVVSVWLQHIGQLVTNALSVIPNWLAAVLLLVAVTALVLRARTQWRPARHDDKDVDLQKTRQE</sequence>
<proteinExistence type="predicted"/>
<dbReference type="KEGG" id="bfn:OI25_8233"/>
<dbReference type="PANTHER" id="PTHR31272:SF4">
    <property type="entry name" value="CYTOCHROME C-TYPE BIOGENESIS PROTEIN HI_1454-RELATED"/>
    <property type="match status" value="1"/>
</dbReference>
<organism evidence="3 5">
    <name type="scientific">Paraburkholderia fungorum</name>
    <dbReference type="NCBI Taxonomy" id="134537"/>
    <lineage>
        <taxon>Bacteria</taxon>
        <taxon>Pseudomonadati</taxon>
        <taxon>Pseudomonadota</taxon>
        <taxon>Betaproteobacteria</taxon>
        <taxon>Burkholderiales</taxon>
        <taxon>Burkholderiaceae</taxon>
        <taxon>Paraburkholderia</taxon>
    </lineage>
</organism>
<feature type="transmembrane region" description="Helical" evidence="1">
    <location>
        <begin position="152"/>
        <end position="177"/>
    </location>
</feature>
<gene>
    <name evidence="3" type="ORF">GGD69_005884</name>
    <name evidence="2" type="ORF">OI25_8233</name>
</gene>
<evidence type="ECO:0000313" key="4">
    <source>
        <dbReference type="Proteomes" id="UP000032614"/>
    </source>
</evidence>
<dbReference type="Proteomes" id="UP000518681">
    <property type="component" value="Unassembled WGS sequence"/>
</dbReference>
<evidence type="ECO:0000256" key="1">
    <source>
        <dbReference type="SAM" id="Phobius"/>
    </source>
</evidence>
<feature type="transmembrane region" description="Helical" evidence="1">
    <location>
        <begin position="249"/>
        <end position="278"/>
    </location>
</feature>
<feature type="transmembrane region" description="Helical" evidence="1">
    <location>
        <begin position="46"/>
        <end position="70"/>
    </location>
</feature>
<reference evidence="2 4" key="1">
    <citation type="journal article" date="2015" name="Genome Announc.">
        <title>Complete genome sequences for 59 burkholderia isolates, both pathogenic and near neighbor.</title>
        <authorList>
            <person name="Johnson S.L."/>
            <person name="Bishop-Lilly K.A."/>
            <person name="Ladner J.T."/>
            <person name="Daligault H.E."/>
            <person name="Davenport K.W."/>
            <person name="Jaissle J."/>
            <person name="Frey K.G."/>
            <person name="Koroleva G.I."/>
            <person name="Bruce D.C."/>
            <person name="Coyne S.R."/>
            <person name="Broomall S.M."/>
            <person name="Li P.E."/>
            <person name="Teshima H."/>
            <person name="Gibbons H.S."/>
            <person name="Palacios G.F."/>
            <person name="Rosenzweig C.N."/>
            <person name="Redden C.L."/>
            <person name="Xu Y."/>
            <person name="Minogue T.D."/>
            <person name="Chain P.S."/>
        </authorList>
    </citation>
    <scope>NUCLEOTIDE SEQUENCE [LARGE SCALE GENOMIC DNA]</scope>
    <source>
        <strain evidence="2 4">ATCC BAA-463</strain>
        <plasmid evidence="2 4">pBIL</plasmid>
    </source>
</reference>
<evidence type="ECO:0000313" key="3">
    <source>
        <dbReference type="EMBL" id="MBB6204990.1"/>
    </source>
</evidence>
<name>A0AAW3V5I3_9BURK</name>
<dbReference type="RefSeq" id="WP_042275176.1">
    <property type="nucleotide sequence ID" value="NZ_CADFGE010000013.1"/>
</dbReference>
<dbReference type="EMBL" id="CP010024">
    <property type="protein sequence ID" value="AJZ56292.1"/>
    <property type="molecule type" value="Genomic_DNA"/>
</dbReference>
<feature type="transmembrane region" description="Helical" evidence="1">
    <location>
        <begin position="82"/>
        <end position="100"/>
    </location>
</feature>
<feature type="transmembrane region" description="Helical" evidence="1">
    <location>
        <begin position="206"/>
        <end position="229"/>
    </location>
</feature>
<keyword evidence="2" id="KW-0614">Plasmid</keyword>
<dbReference type="Proteomes" id="UP000032614">
    <property type="component" value="Plasmid pBIL"/>
</dbReference>
<evidence type="ECO:0000313" key="2">
    <source>
        <dbReference type="EMBL" id="AJZ56292.1"/>
    </source>
</evidence>
<keyword evidence="1" id="KW-1133">Transmembrane helix</keyword>
<accession>A0AAW3V5I3</accession>
<keyword evidence="1" id="KW-0472">Membrane</keyword>
<dbReference type="InterPro" id="IPR051790">
    <property type="entry name" value="Cytochrome_c-biogenesis_DsbD"/>
</dbReference>
<evidence type="ECO:0000313" key="5">
    <source>
        <dbReference type="Proteomes" id="UP000518681"/>
    </source>
</evidence>
<dbReference type="EMBL" id="JACIIK010000011">
    <property type="protein sequence ID" value="MBB6204990.1"/>
    <property type="molecule type" value="Genomic_DNA"/>
</dbReference>
<protein>
    <submittedName>
        <fullName evidence="2">Cytochrome C biogenesis transmembrane region family protein</fullName>
    </submittedName>
    <submittedName>
        <fullName evidence="3">Cytochrome c biogenesis protein CcdA</fullName>
    </submittedName>
</protein>
<keyword evidence="1 2" id="KW-0812">Transmembrane</keyword>